<sequence length="1008" mass="114279">MKSIQTFLEEFNYIPYGEKPKIFLQAWDKKFSIQYAQLEDSNELFQKLLEDLQIINKELAKYINSPSRDRPIFFDDNEDHSVQYKEYLENSSNEIAASNSNQEKEKPPQDFDIRQLIREECCIEVCEDQKQNMENTILELVEICHQKELYCMHDNVDDLIESTLNSKLLSINLISQHLDKKKQEVKNVVEQPAERRTRIEKSLQNFRVIHTSSTSLKNKSQISPVHALAPILSTKEPEYSPSMGYEHTNTTLEMESDEIIKSGVEELVPILSECEVTSEDKKECDVPVCENSPICDDRSEIFFDSNNDDDISSDDDDFEDIEYVKASLPDLEIVSVEEENVVYQEEEEVDLEDIFQIQDVVLHEKLLSINRLIADIESLNDNPTPDRVLNSFVSFPISEESDNSLSDNFSPEFKTFCDHTKETRSGNTTTHADNYLPDDPLLEEADLFLASDNLIPPGIENFAYDSEGDIRFLEALLIDDTFPFPKNEASDFDNLSFSRPPLEPPDAEFDFEKEISVMMNDSDELECFDPRDEFNVSNNENDDYFSFMFVIRIFLPDLIYSKMFLSFLSAESEDTIFNPGPASQQMGGCRKKQLLFGCRKVTEQSNLQDCCGYSEAHQLLQSLHCFLDNSITPVNNNNPFSSPPTPDALINFVNNLGYPKVVRALEDVGRTHPIHTFLHRRQKESGTAYSGKEESQSPCDPKYQFRAKGTKWEVFGMPIPNKLITTDIQGEQYYKEYLEKVAKHQRYLASEEGSDLDSPAPKPAKATKKSKPLAPKADLRPPVIKTALSQQPKPKPAPAKSQEKKRKLVTETFDKPSPAKRSKPGLVTKRRKPTSSLRSVDEFVNEVIPKKKPRFYDEEAVIQRAVEESLKSVHDAPQGPLLPVVIREPDFGKFQPLPEVQGKGKEKVSDEQVAHDLLTLQTPKKVSHVEQYIFQRRTPASTEPLGHAESPSIYTALGLTKSDSKSDEEVPPMVEVGAPDEGQAGPNSGVLTEGQAGSDPGDDAEPQP</sequence>
<feature type="compositionally biased region" description="Basic residues" evidence="1">
    <location>
        <begin position="818"/>
        <end position="833"/>
    </location>
</feature>
<feature type="region of interest" description="Disordered" evidence="1">
    <location>
        <begin position="937"/>
        <end position="1008"/>
    </location>
</feature>
<evidence type="ECO:0000313" key="2">
    <source>
        <dbReference type="EMBL" id="GEU75083.1"/>
    </source>
</evidence>
<evidence type="ECO:0008006" key="3">
    <source>
        <dbReference type="Google" id="ProtNLM"/>
    </source>
</evidence>
<accession>A0A6L2MM87</accession>
<name>A0A6L2MM87_TANCI</name>
<reference evidence="2" key="1">
    <citation type="journal article" date="2019" name="Sci. Rep.">
        <title>Draft genome of Tanacetum cinerariifolium, the natural source of mosquito coil.</title>
        <authorList>
            <person name="Yamashiro T."/>
            <person name="Shiraishi A."/>
            <person name="Satake H."/>
            <person name="Nakayama K."/>
        </authorList>
    </citation>
    <scope>NUCLEOTIDE SEQUENCE</scope>
</reference>
<comment type="caution">
    <text evidence="2">The sequence shown here is derived from an EMBL/GenBank/DDBJ whole genome shotgun (WGS) entry which is preliminary data.</text>
</comment>
<protein>
    <recommendedName>
        <fullName evidence="3">Histone deacetylase 14</fullName>
    </recommendedName>
</protein>
<gene>
    <name evidence="2" type="ORF">Tci_047061</name>
</gene>
<dbReference type="EMBL" id="BKCJ010007011">
    <property type="protein sequence ID" value="GEU75083.1"/>
    <property type="molecule type" value="Genomic_DNA"/>
</dbReference>
<organism evidence="2">
    <name type="scientific">Tanacetum cinerariifolium</name>
    <name type="common">Dalmatian daisy</name>
    <name type="synonym">Chrysanthemum cinerariifolium</name>
    <dbReference type="NCBI Taxonomy" id="118510"/>
    <lineage>
        <taxon>Eukaryota</taxon>
        <taxon>Viridiplantae</taxon>
        <taxon>Streptophyta</taxon>
        <taxon>Embryophyta</taxon>
        <taxon>Tracheophyta</taxon>
        <taxon>Spermatophyta</taxon>
        <taxon>Magnoliopsida</taxon>
        <taxon>eudicotyledons</taxon>
        <taxon>Gunneridae</taxon>
        <taxon>Pentapetalae</taxon>
        <taxon>asterids</taxon>
        <taxon>campanulids</taxon>
        <taxon>Asterales</taxon>
        <taxon>Asteraceae</taxon>
        <taxon>Asteroideae</taxon>
        <taxon>Anthemideae</taxon>
        <taxon>Anthemidinae</taxon>
        <taxon>Tanacetum</taxon>
    </lineage>
</organism>
<dbReference type="AlphaFoldDB" id="A0A6L2MM87"/>
<evidence type="ECO:0000256" key="1">
    <source>
        <dbReference type="SAM" id="MobiDB-lite"/>
    </source>
</evidence>
<feature type="region of interest" description="Disordered" evidence="1">
    <location>
        <begin position="749"/>
        <end position="838"/>
    </location>
</feature>
<proteinExistence type="predicted"/>
<feature type="region of interest" description="Disordered" evidence="1">
    <location>
        <begin position="680"/>
        <end position="703"/>
    </location>
</feature>